<keyword evidence="3" id="KW-1185">Reference proteome</keyword>
<evidence type="ECO:0000313" key="3">
    <source>
        <dbReference type="Proteomes" id="UP000635245"/>
    </source>
</evidence>
<dbReference type="EMBL" id="JAENJH010000002">
    <property type="protein sequence ID" value="MBK1784602.1"/>
    <property type="molecule type" value="Genomic_DNA"/>
</dbReference>
<sequence length="294" mass="29648">MAETAAATTGRDGRVRRWLSRFALIAGGVAAAWAVSTASASASASEDLPQLDGSVVAEAAKGVGSALAPKQDAEPKKKEQGAALPLGDGEMAGKVKQSAEKLWQHGVAEPVGKTLDTVGRFVTVPEDRAEIGKEVWESLQPRGGANIVELPELGELPGLEGDGDSGTSAEPEHRVEAPSADTDTVGPVLSEVAKQDVAEVADAPVQSAPVDEPADTEADSRAPAAPIAPLPTPAAPAALPSPAGGTHFLHLDGPLLGIPAGGVTAFDKNVPASVRAGVVHTPTQPGEQPGVTPD</sequence>
<feature type="region of interest" description="Disordered" evidence="1">
    <location>
        <begin position="154"/>
        <end position="186"/>
    </location>
</feature>
<evidence type="ECO:0000256" key="1">
    <source>
        <dbReference type="SAM" id="MobiDB-lite"/>
    </source>
</evidence>
<proteinExistence type="predicted"/>
<name>A0A934V3Q1_9PSEU</name>
<protein>
    <submittedName>
        <fullName evidence="2">Uncharacterized protein</fullName>
    </submittedName>
</protein>
<gene>
    <name evidence="2" type="ORF">JHE00_09715</name>
</gene>
<dbReference type="Proteomes" id="UP000635245">
    <property type="component" value="Unassembled WGS sequence"/>
</dbReference>
<dbReference type="AlphaFoldDB" id="A0A934V3Q1"/>
<accession>A0A934V3Q1</accession>
<feature type="compositionally biased region" description="Basic and acidic residues" evidence="1">
    <location>
        <begin position="71"/>
        <end position="80"/>
    </location>
</feature>
<reference evidence="2" key="1">
    <citation type="submission" date="2020-12" db="EMBL/GenBank/DDBJ databases">
        <title>Prauserella sp. ASG 168, a novel actinomycete isolated from cave rock.</title>
        <authorList>
            <person name="Suriyachadkun C."/>
        </authorList>
    </citation>
    <scope>NUCLEOTIDE SEQUENCE</scope>
    <source>
        <strain evidence="2">ASG 168</strain>
    </source>
</reference>
<feature type="region of interest" description="Disordered" evidence="1">
    <location>
        <begin position="200"/>
        <end position="241"/>
    </location>
</feature>
<organism evidence="2 3">
    <name type="scientific">Prauserella cavernicola</name>
    <dbReference type="NCBI Taxonomy" id="2800127"/>
    <lineage>
        <taxon>Bacteria</taxon>
        <taxon>Bacillati</taxon>
        <taxon>Actinomycetota</taxon>
        <taxon>Actinomycetes</taxon>
        <taxon>Pseudonocardiales</taxon>
        <taxon>Pseudonocardiaceae</taxon>
        <taxon>Prauserella</taxon>
    </lineage>
</organism>
<evidence type="ECO:0000313" key="2">
    <source>
        <dbReference type="EMBL" id="MBK1784602.1"/>
    </source>
</evidence>
<comment type="caution">
    <text evidence="2">The sequence shown here is derived from an EMBL/GenBank/DDBJ whole genome shotgun (WGS) entry which is preliminary data.</text>
</comment>
<feature type="region of interest" description="Disordered" evidence="1">
    <location>
        <begin position="66"/>
        <end position="89"/>
    </location>
</feature>
<dbReference type="RefSeq" id="WP_200317131.1">
    <property type="nucleotide sequence ID" value="NZ_JAENJH010000002.1"/>
</dbReference>